<evidence type="ECO:0000313" key="5">
    <source>
        <dbReference type="EMBL" id="VDO18882.1"/>
    </source>
</evidence>
<dbReference type="InterPro" id="IPR005124">
    <property type="entry name" value="V-ATPase_G"/>
</dbReference>
<comment type="similarity">
    <text evidence="1">Belongs to the V-ATPase G subunit family.</text>
</comment>
<reference evidence="5 6" key="1">
    <citation type="submission" date="2018-11" db="EMBL/GenBank/DDBJ databases">
        <authorList>
            <consortium name="Pathogen Informatics"/>
        </authorList>
    </citation>
    <scope>NUCLEOTIDE SEQUENCE [LARGE SCALE GENOMIC DNA]</scope>
</reference>
<dbReference type="WBParaSite" id="HPBE_0000049901-mRNA-1">
    <property type="protein sequence ID" value="HPBE_0000049901-mRNA-1"/>
    <property type="gene ID" value="HPBE_0000049901"/>
</dbReference>
<dbReference type="Pfam" id="PF03179">
    <property type="entry name" value="V-ATPase_G"/>
    <property type="match status" value="1"/>
</dbReference>
<sequence length="178" mass="20938">MSVWEVEAAGRTKILEAKDRRLRLIEEARYQAQVELEQFRKEKEDQFQAKLKIIDEKIQKHEVKSLAKIEDELSYMDARVKLCKPMVIELLLELVTTARYAMHRNVDTRRWVYGLDTSSKIPPDRRICDKSTWELIQRYASNCEKLATRIPIARTVSAKSVKSEKSFAMMIPRPKCEH</sequence>
<dbReference type="Proteomes" id="UP000050761">
    <property type="component" value="Unassembled WGS sequence"/>
</dbReference>
<evidence type="ECO:0000256" key="3">
    <source>
        <dbReference type="ARBA" id="ARBA00022781"/>
    </source>
</evidence>
<evidence type="ECO:0000256" key="2">
    <source>
        <dbReference type="ARBA" id="ARBA00022448"/>
    </source>
</evidence>
<evidence type="ECO:0000256" key="4">
    <source>
        <dbReference type="ARBA" id="ARBA00023065"/>
    </source>
</evidence>
<organism evidence="6 7">
    <name type="scientific">Heligmosomoides polygyrus</name>
    <name type="common">Parasitic roundworm</name>
    <dbReference type="NCBI Taxonomy" id="6339"/>
    <lineage>
        <taxon>Eukaryota</taxon>
        <taxon>Metazoa</taxon>
        <taxon>Ecdysozoa</taxon>
        <taxon>Nematoda</taxon>
        <taxon>Chromadorea</taxon>
        <taxon>Rhabditida</taxon>
        <taxon>Rhabditina</taxon>
        <taxon>Rhabditomorpha</taxon>
        <taxon>Strongyloidea</taxon>
        <taxon>Heligmosomidae</taxon>
        <taxon>Heligmosomoides</taxon>
    </lineage>
</organism>
<keyword evidence="4" id="KW-0406">Ion transport</keyword>
<dbReference type="OrthoDB" id="5819049at2759"/>
<dbReference type="AlphaFoldDB" id="A0A183F2W3"/>
<dbReference type="EMBL" id="UZAH01000358">
    <property type="protein sequence ID" value="VDO18882.1"/>
    <property type="molecule type" value="Genomic_DNA"/>
</dbReference>
<keyword evidence="3" id="KW-0375">Hydrogen ion transport</keyword>
<evidence type="ECO:0000313" key="6">
    <source>
        <dbReference type="Proteomes" id="UP000050761"/>
    </source>
</evidence>
<keyword evidence="6" id="KW-1185">Reference proteome</keyword>
<gene>
    <name evidence="5" type="ORF">HPBE_LOCUS500</name>
</gene>
<keyword evidence="2" id="KW-0813">Transport</keyword>
<accession>A0A3P7WN39</accession>
<evidence type="ECO:0000256" key="1">
    <source>
        <dbReference type="ARBA" id="ARBA00010066"/>
    </source>
</evidence>
<protein>
    <submittedName>
        <fullName evidence="7">V-type proton ATPase subunit G</fullName>
    </submittedName>
</protein>
<evidence type="ECO:0000313" key="7">
    <source>
        <dbReference type="WBParaSite" id="HPBE_0000049901-mRNA-1"/>
    </source>
</evidence>
<dbReference type="Gene3D" id="1.20.5.2950">
    <property type="match status" value="1"/>
</dbReference>
<proteinExistence type="inferred from homology"/>
<reference evidence="7" key="2">
    <citation type="submission" date="2019-09" db="UniProtKB">
        <authorList>
            <consortium name="WormBaseParasite"/>
        </authorList>
    </citation>
    <scope>IDENTIFICATION</scope>
</reference>
<name>A0A183F2W3_HELPZ</name>
<dbReference type="GO" id="GO:0016471">
    <property type="term" value="C:vacuolar proton-transporting V-type ATPase complex"/>
    <property type="evidence" value="ECO:0007669"/>
    <property type="project" value="InterPro"/>
</dbReference>
<dbReference type="GO" id="GO:0046961">
    <property type="term" value="F:proton-transporting ATPase activity, rotational mechanism"/>
    <property type="evidence" value="ECO:0007669"/>
    <property type="project" value="InterPro"/>
</dbReference>
<accession>A0A183F2W3</accession>